<feature type="compositionally biased region" description="Low complexity" evidence="5">
    <location>
        <begin position="1234"/>
        <end position="1243"/>
    </location>
</feature>
<organism evidence="8 9">
    <name type="scientific">Cordylochernes scorpioides</name>
    <dbReference type="NCBI Taxonomy" id="51811"/>
    <lineage>
        <taxon>Eukaryota</taxon>
        <taxon>Metazoa</taxon>
        <taxon>Ecdysozoa</taxon>
        <taxon>Arthropoda</taxon>
        <taxon>Chelicerata</taxon>
        <taxon>Arachnida</taxon>
        <taxon>Pseudoscorpiones</taxon>
        <taxon>Cheliferoidea</taxon>
        <taxon>Chernetidae</taxon>
        <taxon>Cordylochernes</taxon>
    </lineage>
</organism>
<feature type="region of interest" description="Disordered" evidence="5">
    <location>
        <begin position="347"/>
        <end position="450"/>
    </location>
</feature>
<evidence type="ECO:0000313" key="8">
    <source>
        <dbReference type="EMBL" id="UYV64785.1"/>
    </source>
</evidence>
<feature type="compositionally biased region" description="Low complexity" evidence="5">
    <location>
        <begin position="981"/>
        <end position="997"/>
    </location>
</feature>
<keyword evidence="4 6" id="KW-0472">Membrane</keyword>
<accession>A0ABY6KC27</accession>
<keyword evidence="9" id="KW-1185">Reference proteome</keyword>
<feature type="domain" description="G-protein coupled receptors family 1 profile" evidence="7">
    <location>
        <begin position="1648"/>
        <end position="1706"/>
    </location>
</feature>
<dbReference type="InterPro" id="IPR017452">
    <property type="entry name" value="GPCR_Rhodpsn_7TM"/>
</dbReference>
<dbReference type="SUPFAM" id="SSF81321">
    <property type="entry name" value="Family A G protein-coupled receptor-like"/>
    <property type="match status" value="1"/>
</dbReference>
<dbReference type="EMBL" id="CP092865">
    <property type="protein sequence ID" value="UYV64785.1"/>
    <property type="molecule type" value="Genomic_DNA"/>
</dbReference>
<evidence type="ECO:0000256" key="1">
    <source>
        <dbReference type="ARBA" id="ARBA00004370"/>
    </source>
</evidence>
<feature type="region of interest" description="Disordered" evidence="5">
    <location>
        <begin position="965"/>
        <end position="1016"/>
    </location>
</feature>
<feature type="compositionally biased region" description="Pro residues" evidence="5">
    <location>
        <begin position="560"/>
        <end position="580"/>
    </location>
</feature>
<feature type="compositionally biased region" description="Low complexity" evidence="5">
    <location>
        <begin position="113"/>
        <end position="123"/>
    </location>
</feature>
<comment type="subcellular location">
    <subcellularLocation>
        <location evidence="1">Membrane</location>
    </subcellularLocation>
</comment>
<feature type="compositionally biased region" description="Pro residues" evidence="5">
    <location>
        <begin position="1426"/>
        <end position="1441"/>
    </location>
</feature>
<evidence type="ECO:0000256" key="6">
    <source>
        <dbReference type="SAM" id="Phobius"/>
    </source>
</evidence>
<evidence type="ECO:0000256" key="3">
    <source>
        <dbReference type="ARBA" id="ARBA00022989"/>
    </source>
</evidence>
<proteinExistence type="predicted"/>
<feature type="region of interest" description="Disordered" evidence="5">
    <location>
        <begin position="793"/>
        <end position="827"/>
    </location>
</feature>
<evidence type="ECO:0000259" key="7">
    <source>
        <dbReference type="PROSITE" id="PS50262"/>
    </source>
</evidence>
<feature type="region of interest" description="Disordered" evidence="5">
    <location>
        <begin position="557"/>
        <end position="601"/>
    </location>
</feature>
<feature type="region of interest" description="Disordered" evidence="5">
    <location>
        <begin position="1424"/>
        <end position="1487"/>
    </location>
</feature>
<dbReference type="InterPro" id="IPR001878">
    <property type="entry name" value="Znf_CCHC"/>
</dbReference>
<evidence type="ECO:0000313" key="9">
    <source>
        <dbReference type="Proteomes" id="UP001235939"/>
    </source>
</evidence>
<name>A0ABY6KC27_9ARAC</name>
<feature type="compositionally biased region" description="Pro residues" evidence="5">
    <location>
        <begin position="1278"/>
        <end position="1297"/>
    </location>
</feature>
<evidence type="ECO:0000256" key="4">
    <source>
        <dbReference type="ARBA" id="ARBA00023136"/>
    </source>
</evidence>
<evidence type="ECO:0000256" key="2">
    <source>
        <dbReference type="ARBA" id="ARBA00022692"/>
    </source>
</evidence>
<dbReference type="SMART" id="SM00343">
    <property type="entry name" value="ZnF_C2HC"/>
    <property type="match status" value="2"/>
</dbReference>
<feature type="transmembrane region" description="Helical" evidence="6">
    <location>
        <begin position="1670"/>
        <end position="1689"/>
    </location>
</feature>
<dbReference type="Gene3D" id="1.20.1070.10">
    <property type="entry name" value="Rhodopsin 7-helix transmembrane proteins"/>
    <property type="match status" value="1"/>
</dbReference>
<sequence length="1706" mass="182847">MATNFIRAESPSKAEQKPVRHGEKAQPCAELSKKEDFQKKTSNLFNKNQNYANPPAGRHHANPATPTDFVTASFSEAPAQANRSWADLAEDNNHESEEPFITVQRKKRRRGSAESPAAAAPSSNIRGAGAIRRPRSSTGWAPRAEEIRTTRAHIAEARARQASSTEDHCVYVERSPELEPFHYMRAIERMFGGTREVFQLTKMNGHFLVGLANRGMAERLINEGLEVEGTLHRAFPFRKRAERITAGNLPFFVGDAAVISALSSFGRVTSIAPKLMKAGPYIYNDGRREAFIIFREGMTIERLPTRLDITIKGEAWPAYLSSGIRCSRCRGQGHRRANCPLLAGLANNTRLAPPTTPAAVPSTTTSAPPQRSAAQPPTPASSSPARETPGTSPAARAVTTSTAPRPSPPVAPAVPMEEAPSTPPPVTPAPSLQAPGGPAQRTLGSADPTPDVEMSIVEETFASSTSSAKNATRVDLDAFIEGHPSVSFAETDALGLGREEVLDLLSSRTKAQRKGPLLSPPQCDALVGVIVQILNLRPGAASNLYKVLGQVKAELRTTPAEPPTPPLPAPRPSGPTPPTPHSEELMPAVMTPPPPALEDNPDLAQWEITSAISTGSPAVPMEEAPSTPPPVTPAPSLQAPECPVGPRPAISQHPEPAPPARPDFVAPRNLLPAQKTLGPAAPTPDVEMSIVEETSASSTSSAKNATRIDLDAFIERHPSVSFAETDPLGLGREEVLDLLSSRTKAQRNGPLLPPAQCDALAGLIRQILDLRPGAASNLYKVLGQVKAELRTTTAAVPTPPPPAPRPAKTTSPALHGERTSPDIATPPPPLSTQFIEACYDQAGDIIYALSREHFSEPLSNIGVTEGDIVEAIIFPEDREPLFRRLSTQKRTILAEIISAASECARNSDPFVREGLRILSEMPPPPNLQDANSAASLDLAAIPTSNAAAQVRRNWADITEEVNPGAEEGFTLVQGRKRRRGSANSPTAAAPSSNPGGSRTIRRPQPSAHSVPREQEIPTTRAHIAEARARQASSAEEHCVYLEHGPELQPFHYLRALDRLLGGTAGVVQVSKVNGHQLLGLANRGLAERLINNGLEVEGTLLRAFPFRKRAERITVGNLPFLVEDAAIIKALGPYGRITSIAPKMMKAGPYTYTDGRREAFIVLHEGVTTERLPTRLNITIKGEAWPAYLSYGIKCSRCHGQGHRRANCPLLAGRTTAPGPATPTSPTSVPPATAPRLPQQASAQPPPPASPSPTMEVPDVPPTSRAALHPPAALRQSPPAPSALPAEDAPPAPPPVTPALSLRTPGSREPAAPTPDVEMSIVEEFSASSTSSAKNATRVDLDMFIEKHPSVSFAGTDALGLGREEVLDLLSSRTKAQRKGPLLSPPQCDAFARLIGQILDLRPGAASNLYKVLGQVKAELRTTPAAVPPTPPLPAPRPAEPMLPTTHREELTPPLMTPPPPAPTDMEEDDPITEEERCAPPPPAPRLAGPIPPIPHGDTTTPAMTTPTPPLSMDRRWKMAGDLIHELSREIDLEHTFQSQVDMDDIVRAVLYPGDREPFIKRLPTRDRYILGGFISTAIWRARDADPSMLERHFSSVTRCCPLQRGSSTVATLWCSPAPDAFNPCEDVMGTAWLRVAVWFVVIAAVLGNLAVIVVLLASGRLSVSKFLMCHLAFADLLMGLYLLVIAAVDAATASAYFNFAIDWQH</sequence>
<dbReference type="PANTHER" id="PTHR24372:SF74">
    <property type="entry name" value="LP13728P"/>
    <property type="match status" value="1"/>
</dbReference>
<feature type="compositionally biased region" description="Polar residues" evidence="5">
    <location>
        <begin position="40"/>
        <end position="52"/>
    </location>
</feature>
<feature type="region of interest" description="Disordered" evidence="5">
    <location>
        <begin position="1"/>
        <end position="72"/>
    </location>
</feature>
<feature type="compositionally biased region" description="Low complexity" evidence="5">
    <location>
        <begin position="357"/>
        <end position="386"/>
    </location>
</feature>
<gene>
    <name evidence="8" type="ORF">LAZ67_3001964</name>
</gene>
<feature type="compositionally biased region" description="Pro residues" evidence="5">
    <location>
        <begin position="1220"/>
        <end position="1233"/>
    </location>
</feature>
<feature type="non-terminal residue" evidence="8">
    <location>
        <position position="1"/>
    </location>
</feature>
<keyword evidence="2 6" id="KW-0812">Transmembrane</keyword>
<dbReference type="PRINTS" id="PR01217">
    <property type="entry name" value="PRICHEXTENSN"/>
</dbReference>
<feature type="transmembrane region" description="Helical" evidence="6">
    <location>
        <begin position="1632"/>
        <end position="1658"/>
    </location>
</feature>
<reference evidence="8 9" key="1">
    <citation type="submission" date="2022-01" db="EMBL/GenBank/DDBJ databases">
        <title>A chromosomal length assembly of Cordylochernes scorpioides.</title>
        <authorList>
            <person name="Zeh D."/>
            <person name="Zeh J."/>
        </authorList>
    </citation>
    <scope>NUCLEOTIDE SEQUENCE [LARGE SCALE GENOMIC DNA]</scope>
    <source>
        <strain evidence="8">IN4F17</strain>
        <tissue evidence="8">Whole Body</tissue>
    </source>
</reference>
<feature type="region of interest" description="Disordered" evidence="5">
    <location>
        <begin position="1210"/>
        <end position="1316"/>
    </location>
</feature>
<keyword evidence="3 6" id="KW-1133">Transmembrane helix</keyword>
<protein>
    <submittedName>
        <fullName evidence="8">TSHR</fullName>
    </submittedName>
</protein>
<dbReference type="PROSITE" id="PS50262">
    <property type="entry name" value="G_PROTEIN_RECEP_F1_2"/>
    <property type="match status" value="1"/>
</dbReference>
<dbReference type="PANTHER" id="PTHR24372">
    <property type="entry name" value="GLYCOPROTEIN HORMONE RECEPTOR"/>
    <property type="match status" value="1"/>
</dbReference>
<feature type="region of interest" description="Disordered" evidence="5">
    <location>
        <begin position="89"/>
        <end position="145"/>
    </location>
</feature>
<dbReference type="Proteomes" id="UP001235939">
    <property type="component" value="Chromosome 03"/>
</dbReference>
<feature type="region of interest" description="Disordered" evidence="5">
    <location>
        <begin position="616"/>
        <end position="666"/>
    </location>
</feature>
<feature type="compositionally biased region" description="Basic and acidic residues" evidence="5">
    <location>
        <begin position="10"/>
        <end position="24"/>
    </location>
</feature>
<evidence type="ECO:0000256" key="5">
    <source>
        <dbReference type="SAM" id="MobiDB-lite"/>
    </source>
</evidence>